<evidence type="ECO:0000259" key="11">
    <source>
        <dbReference type="Pfam" id="PF10568"/>
    </source>
</evidence>
<dbReference type="PANTHER" id="PTHR12289">
    <property type="entry name" value="METAXIN RELATED"/>
    <property type="match status" value="1"/>
</dbReference>
<dbReference type="InterPro" id="IPR033468">
    <property type="entry name" value="Metaxin_GST"/>
</dbReference>
<accession>A0ABM1YVC3</accession>
<organism evidence="13 14">
    <name type="scientific">Aedes albopictus</name>
    <name type="common">Asian tiger mosquito</name>
    <name type="synonym">Stegomyia albopicta</name>
    <dbReference type="NCBI Taxonomy" id="7160"/>
    <lineage>
        <taxon>Eukaryota</taxon>
        <taxon>Metazoa</taxon>
        <taxon>Ecdysozoa</taxon>
        <taxon>Arthropoda</taxon>
        <taxon>Hexapoda</taxon>
        <taxon>Insecta</taxon>
        <taxon>Pterygota</taxon>
        <taxon>Neoptera</taxon>
        <taxon>Endopterygota</taxon>
        <taxon>Diptera</taxon>
        <taxon>Nematocera</taxon>
        <taxon>Culicoidea</taxon>
        <taxon>Culicidae</taxon>
        <taxon>Culicinae</taxon>
        <taxon>Aedini</taxon>
        <taxon>Aedes</taxon>
        <taxon>Stegomyia</taxon>
    </lineage>
</organism>
<dbReference type="CDD" id="cd03212">
    <property type="entry name" value="GST_C_Metaxin1_3"/>
    <property type="match status" value="1"/>
</dbReference>
<dbReference type="PANTHER" id="PTHR12289:SF41">
    <property type="entry name" value="FAILED AXON CONNECTIONS-RELATED"/>
    <property type="match status" value="1"/>
</dbReference>
<comment type="subcellular location">
    <subcellularLocation>
        <location evidence="1 8">Mitochondrion outer membrane</location>
    </subcellularLocation>
</comment>
<dbReference type="Pfam" id="PF10568">
    <property type="entry name" value="Tom37"/>
    <property type="match status" value="1"/>
</dbReference>
<proteinExistence type="inferred from homology"/>
<reference evidence="14" key="1">
    <citation type="journal article" date="2015" name="Proc. Natl. Acad. Sci. U.S.A.">
        <title>Genome sequence of the Asian Tiger mosquito, Aedes albopictus, reveals insights into its biology, genetics, and evolution.</title>
        <authorList>
            <person name="Chen X.G."/>
            <person name="Jiang X."/>
            <person name="Gu J."/>
            <person name="Xu M."/>
            <person name="Wu Y."/>
            <person name="Deng Y."/>
            <person name="Zhang C."/>
            <person name="Bonizzoni M."/>
            <person name="Dermauw W."/>
            <person name="Vontas J."/>
            <person name="Armbruster P."/>
            <person name="Huang X."/>
            <person name="Yang Y."/>
            <person name="Zhang H."/>
            <person name="He W."/>
            <person name="Peng H."/>
            <person name="Liu Y."/>
            <person name="Wu K."/>
            <person name="Chen J."/>
            <person name="Lirakis M."/>
            <person name="Topalis P."/>
            <person name="Van Leeuwen T."/>
            <person name="Hall A.B."/>
            <person name="Jiang X."/>
            <person name="Thorpe C."/>
            <person name="Mueller R.L."/>
            <person name="Sun C."/>
            <person name="Waterhouse R.M."/>
            <person name="Yan G."/>
            <person name="Tu Z.J."/>
            <person name="Fang X."/>
            <person name="James A.A."/>
        </authorList>
    </citation>
    <scope>NUCLEOTIDE SEQUENCE [LARGE SCALE GENOMIC DNA]</scope>
    <source>
        <strain evidence="14">Foshan</strain>
    </source>
</reference>
<feature type="domain" description="Metaxin glutathione S-transferase" evidence="12">
    <location>
        <begin position="170"/>
        <end position="233"/>
    </location>
</feature>
<dbReference type="CDD" id="cd03078">
    <property type="entry name" value="GST_N_Metaxin1_like"/>
    <property type="match status" value="1"/>
</dbReference>
<feature type="compositionally biased region" description="Basic and acidic residues" evidence="9">
    <location>
        <begin position="260"/>
        <end position="281"/>
    </location>
</feature>
<dbReference type="InterPro" id="IPR036282">
    <property type="entry name" value="Glutathione-S-Trfase_C_sf"/>
</dbReference>
<dbReference type="InterPro" id="IPR019564">
    <property type="entry name" value="Sam37/metaxin_N"/>
</dbReference>
<dbReference type="InterPro" id="IPR017410">
    <property type="entry name" value="Metaxin1/3"/>
</dbReference>
<reference evidence="13" key="2">
    <citation type="submission" date="2025-05" db="UniProtKB">
        <authorList>
            <consortium name="EnsemblMetazoa"/>
        </authorList>
    </citation>
    <scope>IDENTIFICATION</scope>
    <source>
        <strain evidence="13">Foshan</strain>
    </source>
</reference>
<feature type="region of interest" description="Disordered" evidence="9">
    <location>
        <begin position="246"/>
        <end position="281"/>
    </location>
</feature>
<keyword evidence="10" id="KW-1133">Transmembrane helix</keyword>
<feature type="transmembrane region" description="Helical" evidence="10">
    <location>
        <begin position="289"/>
        <end position="312"/>
    </location>
</feature>
<dbReference type="RefSeq" id="XP_019526691.2">
    <property type="nucleotide sequence ID" value="XM_019671146.3"/>
</dbReference>
<dbReference type="Proteomes" id="UP000069940">
    <property type="component" value="Unassembled WGS sequence"/>
</dbReference>
<protein>
    <recommendedName>
        <fullName evidence="8">Metaxin</fullName>
    </recommendedName>
</protein>
<keyword evidence="7 10" id="KW-0472">Membrane</keyword>
<keyword evidence="14" id="KW-1185">Reference proteome</keyword>
<evidence type="ECO:0000256" key="4">
    <source>
        <dbReference type="ARBA" id="ARBA00022787"/>
    </source>
</evidence>
<evidence type="ECO:0000256" key="8">
    <source>
        <dbReference type="PIRNR" id="PIRNR038150"/>
    </source>
</evidence>
<evidence type="ECO:0000256" key="6">
    <source>
        <dbReference type="ARBA" id="ARBA00023128"/>
    </source>
</evidence>
<keyword evidence="6" id="KW-0496">Mitochondrion</keyword>
<evidence type="ECO:0000256" key="9">
    <source>
        <dbReference type="SAM" id="MobiDB-lite"/>
    </source>
</evidence>
<name>A0ABM1YVC3_AEDAL</name>
<evidence type="ECO:0000313" key="14">
    <source>
        <dbReference type="Proteomes" id="UP000069940"/>
    </source>
</evidence>
<dbReference type="EnsemblMetazoa" id="AALFPA23_012467.R17871">
    <property type="protein sequence ID" value="AALFPA23_012467.P17871"/>
    <property type="gene ID" value="AALFPA23_012467"/>
</dbReference>
<keyword evidence="5" id="KW-0653">Protein transport</keyword>
<feature type="compositionally biased region" description="Low complexity" evidence="9">
    <location>
        <begin position="246"/>
        <end position="259"/>
    </location>
</feature>
<keyword evidence="10" id="KW-0812">Transmembrane</keyword>
<evidence type="ECO:0000313" key="13">
    <source>
        <dbReference type="EnsemblMetazoa" id="AALFPA23_012467.P17871"/>
    </source>
</evidence>
<dbReference type="InterPro" id="IPR050931">
    <property type="entry name" value="Mito_Protein_Transport_Metaxin"/>
</dbReference>
<comment type="similarity">
    <text evidence="2 8">Belongs to the metaxin family.</text>
</comment>
<evidence type="ECO:0000256" key="1">
    <source>
        <dbReference type="ARBA" id="ARBA00004294"/>
    </source>
</evidence>
<sequence length="335" mass="38007">MELFLYRGEWGLPTIDYDCARLLAYLKFSEAKITLNFNGNPFSSPTGMLPYLVTEEGKKIGGYNKITEYLQSRGFDANAQLENQNYIVINGCIQYVFENLFPYFMYSLWGDPKNLDTTRALYAKRIPIPFNFYCPRKYVLKTNELTVSLGGFALEDSVELHDVKDMMLNAKKCINWISEKLGDNRFFFGDTPSEIDAILYGYLSVLLKLTLPNNVLQNHVKQCGNLVKFVERITTIYFAREGFTSANGSTPGSSSSNDSSKAKSEPEQKFYDGTQKDSDDTPYERRKRYVVSGIFATIAMVSYALLSGILTISQHDHGGGANFISYDEPEYDDEE</sequence>
<keyword evidence="4 8" id="KW-1000">Mitochondrion outer membrane</keyword>
<dbReference type="PIRSF" id="PIRSF038150">
    <property type="entry name" value="Metaxin"/>
    <property type="match status" value="1"/>
</dbReference>
<dbReference type="Gene3D" id="1.20.1050.10">
    <property type="match status" value="1"/>
</dbReference>
<dbReference type="GeneID" id="109398756"/>
<evidence type="ECO:0000256" key="7">
    <source>
        <dbReference type="ARBA" id="ARBA00023136"/>
    </source>
</evidence>
<evidence type="ECO:0000256" key="2">
    <source>
        <dbReference type="ARBA" id="ARBA00009170"/>
    </source>
</evidence>
<dbReference type="SUPFAM" id="SSF47616">
    <property type="entry name" value="GST C-terminal domain-like"/>
    <property type="match status" value="1"/>
</dbReference>
<evidence type="ECO:0000259" key="12">
    <source>
        <dbReference type="Pfam" id="PF17171"/>
    </source>
</evidence>
<evidence type="ECO:0000256" key="5">
    <source>
        <dbReference type="ARBA" id="ARBA00022927"/>
    </source>
</evidence>
<evidence type="ECO:0000256" key="3">
    <source>
        <dbReference type="ARBA" id="ARBA00022448"/>
    </source>
</evidence>
<evidence type="ECO:0000256" key="10">
    <source>
        <dbReference type="SAM" id="Phobius"/>
    </source>
</evidence>
<keyword evidence="3" id="KW-0813">Transport</keyword>
<feature type="domain" description="Mitochondrial outer membrane transport complex Sam37/metaxin N-terminal" evidence="11">
    <location>
        <begin position="19"/>
        <end position="138"/>
    </location>
</feature>
<dbReference type="Pfam" id="PF17171">
    <property type="entry name" value="GST_C_6"/>
    <property type="match status" value="1"/>
</dbReference>